<organism evidence="1 2">
    <name type="scientific">Candida boidinii</name>
    <name type="common">Yeast</name>
    <dbReference type="NCBI Taxonomy" id="5477"/>
    <lineage>
        <taxon>Eukaryota</taxon>
        <taxon>Fungi</taxon>
        <taxon>Dikarya</taxon>
        <taxon>Ascomycota</taxon>
        <taxon>Saccharomycotina</taxon>
        <taxon>Pichiomycetes</taxon>
        <taxon>Pichiales</taxon>
        <taxon>Pichiaceae</taxon>
        <taxon>Ogataea</taxon>
        <taxon>Ogataea/Candida clade</taxon>
    </lineage>
</organism>
<evidence type="ECO:0000313" key="1">
    <source>
        <dbReference type="EMBL" id="GME94022.1"/>
    </source>
</evidence>
<evidence type="ECO:0000313" key="2">
    <source>
        <dbReference type="Proteomes" id="UP001165101"/>
    </source>
</evidence>
<proteinExistence type="predicted"/>
<dbReference type="Proteomes" id="UP001165101">
    <property type="component" value="Unassembled WGS sequence"/>
</dbReference>
<keyword evidence="2" id="KW-1185">Reference proteome</keyword>
<reference evidence="1" key="1">
    <citation type="submission" date="2023-04" db="EMBL/GenBank/DDBJ databases">
        <title>Candida boidinii NBRC 1967.</title>
        <authorList>
            <person name="Ichikawa N."/>
            <person name="Sato H."/>
            <person name="Tonouchi N."/>
        </authorList>
    </citation>
    <scope>NUCLEOTIDE SEQUENCE</scope>
    <source>
        <strain evidence="1">NBRC 1967</strain>
    </source>
</reference>
<protein>
    <submittedName>
        <fullName evidence="1">Unnamed protein product</fullName>
    </submittedName>
</protein>
<gene>
    <name evidence="1" type="ORF">Cboi01_000335700</name>
</gene>
<sequence length="599" mass="69829">MLYNLGVVSTNNQDNITSNTNTNYDTSSYIDDINRGDDRLSAGNTKNQILNNNKFDLNTGLKLSNIDYKISILFTSYCKNSQYGKDKIGLRFSILDDNLLNKELRPFQIDFREEEYKDDIDIHHDHFISGSNSDSSDSSFKSSFIKYHDLQEFKNSHIDPWPISDRLKRSEKFSKTSNYNNDFRNNWNWPIERNIKYPGFDNTNTKESEQKSKHKSFFWPFASNKDISDYSNDTDNGENIDEYKGSGGQIIDGNGVYFAKTNWLTLNCYDQYINENRLNNMITTMALDGGRSKYYTSNDKNDHNQFLLIPPIFRVFLPPIIYENFKIPDFLINYFKNEKIELFSSTLSDTENNYKILLLPNLRLPNMIDNSIIDKKKLNSLVNNSKSMKFIIEFNSNKILFKEKYYHFNSYNQLEYTKDENLKTKNYMGNTKNNIDDNSNEFKNDAVLLIEIKWKGFRYFLATYKKTSLFLGFLIFWSLSSFSCIISSMITCYLLSSIFMSRTDETNKPDETKIIDEDFNAIYQTGKITKPGDTSDSEHAHGYNFIGNKSFRGKRLQSPKARKPRSPSVFERIDSESHLRATGFDASSSRSRQRPTKSK</sequence>
<dbReference type="EMBL" id="BSXV01001816">
    <property type="protein sequence ID" value="GME94022.1"/>
    <property type="molecule type" value="Genomic_DNA"/>
</dbReference>
<name>A0ACB5TT08_CANBO</name>
<comment type="caution">
    <text evidence="1">The sequence shown here is derived from an EMBL/GenBank/DDBJ whole genome shotgun (WGS) entry which is preliminary data.</text>
</comment>
<accession>A0ACB5TT08</accession>